<keyword evidence="1" id="KW-0732">Signal</keyword>
<dbReference type="HOGENOM" id="CLU_3021675_0_0_11"/>
<evidence type="ECO:0000256" key="1">
    <source>
        <dbReference type="SAM" id="SignalP"/>
    </source>
</evidence>
<evidence type="ECO:0000313" key="3">
    <source>
        <dbReference type="Proteomes" id="UP000028492"/>
    </source>
</evidence>
<reference evidence="2 3" key="1">
    <citation type="journal article" date="2014" name="J. Biotechnol.">
        <title>Complete genome sequence of the actinobacterium Amycolatopsis japonica MG417-CF17(T) (=DSM 44213T) producing (S,S)-N,N'-ethylenediaminedisuccinic acid.</title>
        <authorList>
            <person name="Stegmann E."/>
            <person name="Albersmeier A."/>
            <person name="Spohn M."/>
            <person name="Gert H."/>
            <person name="Weber T."/>
            <person name="Wohlleben W."/>
            <person name="Kalinowski J."/>
            <person name="Ruckert C."/>
        </authorList>
    </citation>
    <scope>NUCLEOTIDE SEQUENCE [LARGE SCALE GENOMIC DNA]</scope>
    <source>
        <strain evidence="3">MG417-CF17 (DSM 44213)</strain>
    </source>
</reference>
<protein>
    <recommendedName>
        <fullName evidence="4">Secreted protein</fullName>
    </recommendedName>
</protein>
<dbReference type="RefSeq" id="WP_167551718.1">
    <property type="nucleotide sequence ID" value="NZ_CP008953.1"/>
</dbReference>
<gene>
    <name evidence="2" type="ORF">AJAP_28270</name>
</gene>
<feature type="chain" id="PRO_5038653187" description="Secreted protein" evidence="1">
    <location>
        <begin position="22"/>
        <end position="55"/>
    </location>
</feature>
<accession>A0A075UWC6</accession>
<organism evidence="2 3">
    <name type="scientific">Amycolatopsis japonica</name>
    <dbReference type="NCBI Taxonomy" id="208439"/>
    <lineage>
        <taxon>Bacteria</taxon>
        <taxon>Bacillati</taxon>
        <taxon>Actinomycetota</taxon>
        <taxon>Actinomycetes</taxon>
        <taxon>Pseudonocardiales</taxon>
        <taxon>Pseudonocardiaceae</taxon>
        <taxon>Amycolatopsis</taxon>
        <taxon>Amycolatopsis japonica group</taxon>
    </lineage>
</organism>
<dbReference type="KEGG" id="aja:AJAP_28270"/>
<evidence type="ECO:0000313" key="2">
    <source>
        <dbReference type="EMBL" id="AIG78492.1"/>
    </source>
</evidence>
<feature type="signal peptide" evidence="1">
    <location>
        <begin position="1"/>
        <end position="21"/>
    </location>
</feature>
<dbReference type="AlphaFoldDB" id="A0A075UWC6"/>
<dbReference type="Proteomes" id="UP000028492">
    <property type="component" value="Chromosome"/>
</dbReference>
<evidence type="ECO:0008006" key="4">
    <source>
        <dbReference type="Google" id="ProtNLM"/>
    </source>
</evidence>
<sequence length="55" mass="5495">MKRLLAAGLTALALFGTAACGDEDAPASSPAPGELSDVQHTLDSIEQDMAGDPAP</sequence>
<name>A0A075UWC6_9PSEU</name>
<dbReference type="STRING" id="208439.AJAP_28270"/>
<dbReference type="PROSITE" id="PS51257">
    <property type="entry name" value="PROKAR_LIPOPROTEIN"/>
    <property type="match status" value="1"/>
</dbReference>
<proteinExistence type="predicted"/>
<keyword evidence="3" id="KW-1185">Reference proteome</keyword>
<dbReference type="EMBL" id="CP008953">
    <property type="protein sequence ID" value="AIG78492.1"/>
    <property type="molecule type" value="Genomic_DNA"/>
</dbReference>